<organism evidence="9 10">
    <name type="scientific">Arenivirga flava</name>
    <dbReference type="NCBI Taxonomy" id="1930060"/>
    <lineage>
        <taxon>Bacteria</taxon>
        <taxon>Bacillati</taxon>
        <taxon>Actinomycetota</taxon>
        <taxon>Actinomycetes</taxon>
        <taxon>Micrococcales</taxon>
        <taxon>Microbacteriaceae</taxon>
        <taxon>Arenivirga</taxon>
    </lineage>
</organism>
<dbReference type="Pfam" id="PF01032">
    <property type="entry name" value="FecCD"/>
    <property type="match status" value="1"/>
</dbReference>
<keyword evidence="7 8" id="KW-0472">Membrane</keyword>
<evidence type="ECO:0000256" key="4">
    <source>
        <dbReference type="ARBA" id="ARBA00022475"/>
    </source>
</evidence>
<evidence type="ECO:0000256" key="2">
    <source>
        <dbReference type="ARBA" id="ARBA00007935"/>
    </source>
</evidence>
<evidence type="ECO:0000256" key="3">
    <source>
        <dbReference type="ARBA" id="ARBA00022448"/>
    </source>
</evidence>
<comment type="caution">
    <text evidence="9">The sequence shown here is derived from an EMBL/GenBank/DDBJ whole genome shotgun (WGS) entry which is preliminary data.</text>
</comment>
<evidence type="ECO:0000313" key="10">
    <source>
        <dbReference type="Proteomes" id="UP001157160"/>
    </source>
</evidence>
<name>A0AA37X7X9_9MICO</name>
<dbReference type="SUPFAM" id="SSF81345">
    <property type="entry name" value="ABC transporter involved in vitamin B12 uptake, BtuC"/>
    <property type="match status" value="1"/>
</dbReference>
<dbReference type="GO" id="GO:0005886">
    <property type="term" value="C:plasma membrane"/>
    <property type="evidence" value="ECO:0007669"/>
    <property type="project" value="UniProtKB-SubCell"/>
</dbReference>
<reference evidence="9 10" key="1">
    <citation type="journal article" date="2014" name="Int. J. Syst. Evol. Microbiol.">
        <title>Complete genome sequence of Corynebacterium casei LMG S-19264T (=DSM 44701T), isolated from a smear-ripened cheese.</title>
        <authorList>
            <consortium name="US DOE Joint Genome Institute (JGI-PGF)"/>
            <person name="Walter F."/>
            <person name="Albersmeier A."/>
            <person name="Kalinowski J."/>
            <person name="Ruckert C."/>
        </authorList>
    </citation>
    <scope>NUCLEOTIDE SEQUENCE [LARGE SCALE GENOMIC DNA]</scope>
    <source>
        <strain evidence="9 10">NBRC 112289</strain>
    </source>
</reference>
<evidence type="ECO:0000256" key="7">
    <source>
        <dbReference type="ARBA" id="ARBA00023136"/>
    </source>
</evidence>
<keyword evidence="4" id="KW-1003">Cell membrane</keyword>
<sequence>MLAGVALSAVLGGFSTFLTLLDEETFRAVRSWGLGSIALTSLADAASVAPFIVAGLVLALALAGP</sequence>
<dbReference type="Proteomes" id="UP001157160">
    <property type="component" value="Unassembled WGS sequence"/>
</dbReference>
<protein>
    <submittedName>
        <fullName evidence="9">Uncharacterized protein</fullName>
    </submittedName>
</protein>
<comment type="similarity">
    <text evidence="2">Belongs to the binding-protein-dependent transport system permease family. FecCD subfamily.</text>
</comment>
<dbReference type="EMBL" id="BSUL01000001">
    <property type="protein sequence ID" value="GMA26834.1"/>
    <property type="molecule type" value="Genomic_DNA"/>
</dbReference>
<evidence type="ECO:0000256" key="8">
    <source>
        <dbReference type="SAM" id="Phobius"/>
    </source>
</evidence>
<evidence type="ECO:0000313" key="9">
    <source>
        <dbReference type="EMBL" id="GMA26834.1"/>
    </source>
</evidence>
<evidence type="ECO:0000256" key="1">
    <source>
        <dbReference type="ARBA" id="ARBA00004651"/>
    </source>
</evidence>
<keyword evidence="10" id="KW-1185">Reference proteome</keyword>
<dbReference type="Gene3D" id="1.10.3470.10">
    <property type="entry name" value="ABC transporter involved in vitamin B12 uptake, BtuC"/>
    <property type="match status" value="1"/>
</dbReference>
<keyword evidence="3" id="KW-0813">Transport</keyword>
<keyword evidence="5 8" id="KW-0812">Transmembrane</keyword>
<dbReference type="GO" id="GO:0022857">
    <property type="term" value="F:transmembrane transporter activity"/>
    <property type="evidence" value="ECO:0007669"/>
    <property type="project" value="InterPro"/>
</dbReference>
<evidence type="ECO:0000256" key="6">
    <source>
        <dbReference type="ARBA" id="ARBA00022989"/>
    </source>
</evidence>
<feature type="transmembrane region" description="Helical" evidence="8">
    <location>
        <begin position="45"/>
        <end position="63"/>
    </location>
</feature>
<keyword evidence="6 8" id="KW-1133">Transmembrane helix</keyword>
<dbReference type="AlphaFoldDB" id="A0AA37X7X9"/>
<accession>A0AA37X7X9</accession>
<comment type="subcellular location">
    <subcellularLocation>
        <location evidence="1">Cell membrane</location>
        <topology evidence="1">Multi-pass membrane protein</topology>
    </subcellularLocation>
</comment>
<proteinExistence type="inferred from homology"/>
<dbReference type="InterPro" id="IPR000522">
    <property type="entry name" value="ABC_transptr_permease_BtuC"/>
</dbReference>
<evidence type="ECO:0000256" key="5">
    <source>
        <dbReference type="ARBA" id="ARBA00022692"/>
    </source>
</evidence>
<gene>
    <name evidence="9" type="ORF">GCM10025874_00870</name>
</gene>
<dbReference type="InterPro" id="IPR037294">
    <property type="entry name" value="ABC_BtuC-like"/>
</dbReference>